<evidence type="ECO:0000256" key="2">
    <source>
        <dbReference type="ARBA" id="ARBA00022917"/>
    </source>
</evidence>
<protein>
    <recommendedName>
        <fullName evidence="4">Cys-tRNA(Pro)/Cys-tRNA(Cys) deacylase</fullName>
        <ecNumber evidence="4">4.2.-.-</ecNumber>
    </recommendedName>
</protein>
<dbReference type="GO" id="GO:0016829">
    <property type="term" value="F:lyase activity"/>
    <property type="evidence" value="ECO:0007669"/>
    <property type="project" value="UniProtKB-KW"/>
</dbReference>
<dbReference type="EMBL" id="CADCUG010000148">
    <property type="protein sequence ID" value="CAA9355944.1"/>
    <property type="molecule type" value="Genomic_DNA"/>
</dbReference>
<evidence type="ECO:0000259" key="6">
    <source>
        <dbReference type="Pfam" id="PF04073"/>
    </source>
</evidence>
<evidence type="ECO:0000256" key="1">
    <source>
        <dbReference type="ARBA" id="ARBA00009798"/>
    </source>
</evidence>
<dbReference type="InterPro" id="IPR004369">
    <property type="entry name" value="Prolyl-tRNA_editing_YbaK/EbsC"/>
</dbReference>
<evidence type="ECO:0000256" key="5">
    <source>
        <dbReference type="SAM" id="MobiDB-lite"/>
    </source>
</evidence>
<dbReference type="Gene3D" id="3.90.960.10">
    <property type="entry name" value="YbaK/aminoacyl-tRNA synthetase-associated domain"/>
    <property type="match status" value="1"/>
</dbReference>
<evidence type="ECO:0000256" key="4">
    <source>
        <dbReference type="PIRNR" id="PIRNR006181"/>
    </source>
</evidence>
<feature type="region of interest" description="Disordered" evidence="5">
    <location>
        <begin position="1"/>
        <end position="25"/>
    </location>
</feature>
<dbReference type="PANTHER" id="PTHR30411">
    <property type="entry name" value="CYTOPLASMIC PROTEIN"/>
    <property type="match status" value="1"/>
</dbReference>
<comment type="similarity">
    <text evidence="1 4">Belongs to the prolyl-tRNA editing family. YbaK/EbsC subfamily.</text>
</comment>
<sequence length="182" mass="18550">MARRTPGTAPGGAEGKTARKPAPGTPATALLARSGEPFTAHEYTHDSSTASYGTEAAEQLAPALGIAPRRVLKTLVARVDDALVVAVVPVTGSLDLKALAAAAGGKRARLAEAGAAERATGYVIGGISPLGQRRRLPTYVDSSATEHATVLVSGGRRGLDLELAPDVLLRLTDARLAAIARA</sequence>
<dbReference type="PIRSF" id="PIRSF006181">
    <property type="entry name" value="EbsC_YbaK"/>
    <property type="match status" value="1"/>
</dbReference>
<dbReference type="SUPFAM" id="SSF55826">
    <property type="entry name" value="YbaK/ProRS associated domain"/>
    <property type="match status" value="1"/>
</dbReference>
<keyword evidence="2 4" id="KW-0648">Protein biosynthesis</keyword>
<organism evidence="7">
    <name type="scientific">uncultured Nocardioidaceae bacterium</name>
    <dbReference type="NCBI Taxonomy" id="253824"/>
    <lineage>
        <taxon>Bacteria</taxon>
        <taxon>Bacillati</taxon>
        <taxon>Actinomycetota</taxon>
        <taxon>Actinomycetes</taxon>
        <taxon>Propionibacteriales</taxon>
        <taxon>Nocardioidaceae</taxon>
        <taxon>environmental samples</taxon>
    </lineage>
</organism>
<evidence type="ECO:0000313" key="7">
    <source>
        <dbReference type="EMBL" id="CAA9355944.1"/>
    </source>
</evidence>
<dbReference type="Pfam" id="PF04073">
    <property type="entry name" value="tRNA_edit"/>
    <property type="match status" value="1"/>
</dbReference>
<accession>A0A6J4MD00</accession>
<keyword evidence="3 4" id="KW-0456">Lyase</keyword>
<dbReference type="EC" id="4.2.-.-" evidence="4"/>
<dbReference type="InterPro" id="IPR007214">
    <property type="entry name" value="YbaK/aa-tRNA-synth-assoc-dom"/>
</dbReference>
<dbReference type="AlphaFoldDB" id="A0A6J4MD00"/>
<gene>
    <name evidence="7" type="ORF">AVDCRST_MAG29-2583</name>
</gene>
<dbReference type="PANTHER" id="PTHR30411:SF0">
    <property type="entry name" value="CYS-TRNA(PRO)_CYS-TRNA(CYS) DEACYLASE YBAK"/>
    <property type="match status" value="1"/>
</dbReference>
<proteinExistence type="inferred from homology"/>
<dbReference type="GO" id="GO:0002161">
    <property type="term" value="F:aminoacyl-tRNA deacylase activity"/>
    <property type="evidence" value="ECO:0007669"/>
    <property type="project" value="InterPro"/>
</dbReference>
<evidence type="ECO:0000256" key="3">
    <source>
        <dbReference type="ARBA" id="ARBA00023239"/>
    </source>
</evidence>
<dbReference type="GO" id="GO:0006412">
    <property type="term" value="P:translation"/>
    <property type="evidence" value="ECO:0007669"/>
    <property type="project" value="UniProtKB-KW"/>
</dbReference>
<dbReference type="InterPro" id="IPR036754">
    <property type="entry name" value="YbaK/aa-tRNA-synt-asso_dom_sf"/>
</dbReference>
<reference evidence="7" key="1">
    <citation type="submission" date="2020-02" db="EMBL/GenBank/DDBJ databases">
        <authorList>
            <person name="Meier V. D."/>
        </authorList>
    </citation>
    <scope>NUCLEOTIDE SEQUENCE</scope>
    <source>
        <strain evidence="7">AVDCRST_MAG29</strain>
    </source>
</reference>
<feature type="domain" description="YbaK/aminoacyl-tRNA synthetase-associated" evidence="6">
    <location>
        <begin position="55"/>
        <end position="171"/>
    </location>
</feature>
<name>A0A6J4MD00_9ACTN</name>